<name>A0A2P6RQW8_ROSCH</name>
<keyword evidence="1" id="KW-0812">Transmembrane</keyword>
<proteinExistence type="predicted"/>
<dbReference type="Gramene" id="PRQ48823">
    <property type="protein sequence ID" value="PRQ48823"/>
    <property type="gene ID" value="RchiOBHm_Chr2g0115031"/>
</dbReference>
<accession>A0A2P6RQW8</accession>
<comment type="caution">
    <text evidence="2">The sequence shown here is derived from an EMBL/GenBank/DDBJ whole genome shotgun (WGS) entry which is preliminary data.</text>
</comment>
<keyword evidence="3" id="KW-1185">Reference proteome</keyword>
<dbReference type="EMBL" id="PDCK01000040">
    <property type="protein sequence ID" value="PRQ48823.1"/>
    <property type="molecule type" value="Genomic_DNA"/>
</dbReference>
<keyword evidence="1" id="KW-0472">Membrane</keyword>
<keyword evidence="1" id="KW-1133">Transmembrane helix</keyword>
<reference evidence="2 3" key="1">
    <citation type="journal article" date="2018" name="Nat. Genet.">
        <title>The Rosa genome provides new insights in the design of modern roses.</title>
        <authorList>
            <person name="Bendahmane M."/>
        </authorList>
    </citation>
    <scope>NUCLEOTIDE SEQUENCE [LARGE SCALE GENOMIC DNA]</scope>
    <source>
        <strain evidence="3">cv. Old Blush</strain>
    </source>
</reference>
<evidence type="ECO:0000313" key="3">
    <source>
        <dbReference type="Proteomes" id="UP000238479"/>
    </source>
</evidence>
<dbReference type="Proteomes" id="UP000238479">
    <property type="component" value="Chromosome 2"/>
</dbReference>
<feature type="transmembrane region" description="Helical" evidence="1">
    <location>
        <begin position="22"/>
        <end position="48"/>
    </location>
</feature>
<evidence type="ECO:0000256" key="1">
    <source>
        <dbReference type="SAM" id="Phobius"/>
    </source>
</evidence>
<organism evidence="2 3">
    <name type="scientific">Rosa chinensis</name>
    <name type="common">China rose</name>
    <dbReference type="NCBI Taxonomy" id="74649"/>
    <lineage>
        <taxon>Eukaryota</taxon>
        <taxon>Viridiplantae</taxon>
        <taxon>Streptophyta</taxon>
        <taxon>Embryophyta</taxon>
        <taxon>Tracheophyta</taxon>
        <taxon>Spermatophyta</taxon>
        <taxon>Magnoliopsida</taxon>
        <taxon>eudicotyledons</taxon>
        <taxon>Gunneridae</taxon>
        <taxon>Pentapetalae</taxon>
        <taxon>rosids</taxon>
        <taxon>fabids</taxon>
        <taxon>Rosales</taxon>
        <taxon>Rosaceae</taxon>
        <taxon>Rosoideae</taxon>
        <taxon>Rosoideae incertae sedis</taxon>
        <taxon>Rosa</taxon>
    </lineage>
</organism>
<sequence length="49" mass="5727">MVVAFYNYGSRFLHSYVIVESYILFVSLNMFSFLNCSNIFTLIASFIFP</sequence>
<dbReference type="AlphaFoldDB" id="A0A2P6RQW8"/>
<gene>
    <name evidence="2" type="ORF">RchiOBHm_Chr2g0115031</name>
</gene>
<evidence type="ECO:0000313" key="2">
    <source>
        <dbReference type="EMBL" id="PRQ48823.1"/>
    </source>
</evidence>
<protein>
    <submittedName>
        <fullName evidence="2">Uncharacterized protein</fullName>
    </submittedName>
</protein>